<dbReference type="Gene3D" id="3.40.190.290">
    <property type="match status" value="1"/>
</dbReference>
<dbReference type="InterPro" id="IPR036390">
    <property type="entry name" value="WH_DNA-bd_sf"/>
</dbReference>
<reference evidence="7" key="1">
    <citation type="journal article" date="2019" name="Int. J. Syst. Evol. Microbiol.">
        <title>The Global Catalogue of Microorganisms (GCM) 10K type strain sequencing project: providing services to taxonomists for standard genome sequencing and annotation.</title>
        <authorList>
            <consortium name="The Broad Institute Genomics Platform"/>
            <consortium name="The Broad Institute Genome Sequencing Center for Infectious Disease"/>
            <person name="Wu L."/>
            <person name="Ma J."/>
        </authorList>
    </citation>
    <scope>NUCLEOTIDE SEQUENCE [LARGE SCALE GENOMIC DNA]</scope>
    <source>
        <strain evidence="7">CCUG 2113</strain>
    </source>
</reference>
<evidence type="ECO:0000256" key="4">
    <source>
        <dbReference type="ARBA" id="ARBA00023163"/>
    </source>
</evidence>
<dbReference type="PANTHER" id="PTHR30537">
    <property type="entry name" value="HTH-TYPE TRANSCRIPTIONAL REGULATOR"/>
    <property type="match status" value="1"/>
</dbReference>
<comment type="caution">
    <text evidence="6">The sequence shown here is derived from an EMBL/GenBank/DDBJ whole genome shotgun (WGS) entry which is preliminary data.</text>
</comment>
<gene>
    <name evidence="6" type="ORF">ACFOW3_15005</name>
</gene>
<dbReference type="InterPro" id="IPR036388">
    <property type="entry name" value="WH-like_DNA-bd_sf"/>
</dbReference>
<keyword evidence="4" id="KW-0804">Transcription</keyword>
<dbReference type="EMBL" id="JBHSAJ010000044">
    <property type="protein sequence ID" value="MFC3935920.1"/>
    <property type="molecule type" value="Genomic_DNA"/>
</dbReference>
<proteinExistence type="inferred from homology"/>
<dbReference type="PANTHER" id="PTHR30537:SF3">
    <property type="entry name" value="TRANSCRIPTIONAL REGULATORY PROTEIN"/>
    <property type="match status" value="1"/>
</dbReference>
<evidence type="ECO:0000259" key="5">
    <source>
        <dbReference type="PROSITE" id="PS50931"/>
    </source>
</evidence>
<dbReference type="PROSITE" id="PS50931">
    <property type="entry name" value="HTH_LYSR"/>
    <property type="match status" value="1"/>
</dbReference>
<sequence length="303" mass="32688">MAQPAHKDIGWELYRSYLGVVQEGSLSGAARALGVTQPTVGRHIAALEQALGLVLFTRSQQGLLPTEAALALRPYAQAMGHTAAALVRAADSHGGGVRGTVRVTASEVIGVEVLPPILAQLQAEHPALTVELVLSNRVQDLLQHEADIAIRMTEPRQDALIARRVGSIPLGLHAHPSYLQAHGVPETLADLAHHRLIGFDAETPFLRAAQKAVPAWRRDQFAVRSDSDVAQLAFMRAGGGIGVCQVALARRSTPALVHVLPQQFVYGLETWVVMHEDLRASPRCKVTLDALWTGLQRYVADVQ</sequence>
<dbReference type="InterPro" id="IPR005119">
    <property type="entry name" value="LysR_subst-bd"/>
</dbReference>
<dbReference type="InterPro" id="IPR058163">
    <property type="entry name" value="LysR-type_TF_proteobact-type"/>
</dbReference>
<organism evidence="6 7">
    <name type="scientific">Acidovorax facilis</name>
    <dbReference type="NCBI Taxonomy" id="12917"/>
    <lineage>
        <taxon>Bacteria</taxon>
        <taxon>Pseudomonadati</taxon>
        <taxon>Pseudomonadota</taxon>
        <taxon>Betaproteobacteria</taxon>
        <taxon>Burkholderiales</taxon>
        <taxon>Comamonadaceae</taxon>
        <taxon>Acidovorax</taxon>
    </lineage>
</organism>
<evidence type="ECO:0000256" key="2">
    <source>
        <dbReference type="ARBA" id="ARBA00023015"/>
    </source>
</evidence>
<evidence type="ECO:0000313" key="7">
    <source>
        <dbReference type="Proteomes" id="UP001595693"/>
    </source>
</evidence>
<evidence type="ECO:0000256" key="3">
    <source>
        <dbReference type="ARBA" id="ARBA00023125"/>
    </source>
</evidence>
<accession>A0ABV8DD29</accession>
<keyword evidence="3" id="KW-0238">DNA-binding</keyword>
<dbReference type="Proteomes" id="UP001595693">
    <property type="component" value="Unassembled WGS sequence"/>
</dbReference>
<dbReference type="Gene3D" id="1.10.10.10">
    <property type="entry name" value="Winged helix-like DNA-binding domain superfamily/Winged helix DNA-binding domain"/>
    <property type="match status" value="1"/>
</dbReference>
<name>A0ABV8DD29_9BURK</name>
<dbReference type="SUPFAM" id="SSF46785">
    <property type="entry name" value="Winged helix' DNA-binding domain"/>
    <property type="match status" value="1"/>
</dbReference>
<dbReference type="Pfam" id="PF00126">
    <property type="entry name" value="HTH_1"/>
    <property type="match status" value="1"/>
</dbReference>
<feature type="domain" description="HTH lysR-type" evidence="5">
    <location>
        <begin position="20"/>
        <end position="66"/>
    </location>
</feature>
<dbReference type="InterPro" id="IPR000847">
    <property type="entry name" value="LysR_HTH_N"/>
</dbReference>
<dbReference type="SUPFAM" id="SSF53850">
    <property type="entry name" value="Periplasmic binding protein-like II"/>
    <property type="match status" value="1"/>
</dbReference>
<protein>
    <submittedName>
        <fullName evidence="6">LysR family transcriptional regulator</fullName>
    </submittedName>
</protein>
<comment type="similarity">
    <text evidence="1">Belongs to the LysR transcriptional regulatory family.</text>
</comment>
<dbReference type="RefSeq" id="WP_055401486.1">
    <property type="nucleotide sequence ID" value="NZ_JAMXAX010000025.1"/>
</dbReference>
<keyword evidence="7" id="KW-1185">Reference proteome</keyword>
<dbReference type="CDD" id="cd08422">
    <property type="entry name" value="PBP2_CrgA_like"/>
    <property type="match status" value="1"/>
</dbReference>
<keyword evidence="2" id="KW-0805">Transcription regulation</keyword>
<evidence type="ECO:0000256" key="1">
    <source>
        <dbReference type="ARBA" id="ARBA00009437"/>
    </source>
</evidence>
<dbReference type="Pfam" id="PF03466">
    <property type="entry name" value="LysR_substrate"/>
    <property type="match status" value="1"/>
</dbReference>
<evidence type="ECO:0000313" key="6">
    <source>
        <dbReference type="EMBL" id="MFC3935920.1"/>
    </source>
</evidence>
<dbReference type="PRINTS" id="PR00039">
    <property type="entry name" value="HTHLYSR"/>
</dbReference>